<dbReference type="KEGG" id="tsph:KIH39_18265"/>
<dbReference type="InterPro" id="IPR002941">
    <property type="entry name" value="DNA_methylase_N4/N6"/>
</dbReference>
<accession>A0A8E6B5C1</accession>
<dbReference type="InterPro" id="IPR029063">
    <property type="entry name" value="SAM-dependent_MTases_sf"/>
</dbReference>
<dbReference type="GO" id="GO:0008170">
    <property type="term" value="F:N-methyltransferase activity"/>
    <property type="evidence" value="ECO:0007669"/>
    <property type="project" value="InterPro"/>
</dbReference>
<name>A0A8E6B5C1_9BACT</name>
<dbReference type="GO" id="GO:0003677">
    <property type="term" value="F:DNA binding"/>
    <property type="evidence" value="ECO:0007669"/>
    <property type="project" value="InterPro"/>
</dbReference>
<dbReference type="EMBL" id="CP074694">
    <property type="protein sequence ID" value="QVL30783.1"/>
    <property type="molecule type" value="Genomic_DNA"/>
</dbReference>
<dbReference type="GO" id="GO:0032259">
    <property type="term" value="P:methylation"/>
    <property type="evidence" value="ECO:0007669"/>
    <property type="project" value="UniProtKB-KW"/>
</dbReference>
<dbReference type="AlphaFoldDB" id="A0A8E6B5C1"/>
<sequence>MIFSNPKRMKQKTPNKESWFNFYAGYSGAFVRDVLVQVMPNNQGRVLDPWNGSGTTTTTAHEQGIDSTGIDINPVMIIVAKAKLLSPGVVESLLPLAEEIIALAKQTKKRIHYTDPLLEWFTPAGALPTRLLADAISKILMPSEAWEKVFLSDHICLVSDLAAFFLVALFRTTRSLVVRFRPTNPTWIKAPESDKCRIRPNPEKVYDEFRLNIREMLAGVAPISGQANTIISLGSSSDLPLAKKSVDAVIASPPYCTRIDYAIATKPELAVLGYSQKRDFDSLRRLMMGGPVVTSLASSTKSGWGENCVNFLKAVETHPSKGSRSYYHKLFLQYYAAMYESLQEINRVLVPDGQCVLVVQDSFYKEVHIDVAKHIGEMARNLGWTLKNRFDFEANLVMARMNPKIKKYRTYSGATESVLWFRKAS</sequence>
<dbReference type="SUPFAM" id="SSF53335">
    <property type="entry name" value="S-adenosyl-L-methionine-dependent methyltransferases"/>
    <property type="match status" value="1"/>
</dbReference>
<keyword evidence="1" id="KW-0489">Methyltransferase</keyword>
<proteinExistence type="predicted"/>
<keyword evidence="2" id="KW-0808">Transferase</keyword>
<keyword evidence="5" id="KW-1185">Reference proteome</keyword>
<reference evidence="4" key="1">
    <citation type="submission" date="2021-05" db="EMBL/GenBank/DDBJ databases">
        <title>Complete genome sequence of the cellulolytic planctomycete Telmatocola sphagniphila SP2T and characterization of the first cellulase from planctomycetes.</title>
        <authorList>
            <person name="Rakitin A.L."/>
            <person name="Beletsky A.V."/>
            <person name="Naumoff D.G."/>
            <person name="Kulichevskaya I.S."/>
            <person name="Mardanov A.V."/>
            <person name="Ravin N.V."/>
            <person name="Dedysh S.N."/>
        </authorList>
    </citation>
    <scope>NUCLEOTIDE SEQUENCE</scope>
    <source>
        <strain evidence="4">SP2T</strain>
    </source>
</reference>
<dbReference type="Gene3D" id="3.40.50.150">
    <property type="entry name" value="Vaccinia Virus protein VP39"/>
    <property type="match status" value="2"/>
</dbReference>
<evidence type="ECO:0000256" key="2">
    <source>
        <dbReference type="ARBA" id="ARBA00022679"/>
    </source>
</evidence>
<evidence type="ECO:0000256" key="1">
    <source>
        <dbReference type="ARBA" id="ARBA00022603"/>
    </source>
</evidence>
<feature type="domain" description="DNA methylase N-4/N-6" evidence="3">
    <location>
        <begin position="246"/>
        <end position="424"/>
    </location>
</feature>
<evidence type="ECO:0000259" key="3">
    <source>
        <dbReference type="Pfam" id="PF01555"/>
    </source>
</evidence>
<dbReference type="REBASE" id="490821">
    <property type="entry name" value="M.TspSP2TORF18265P"/>
</dbReference>
<dbReference type="Pfam" id="PF01555">
    <property type="entry name" value="N6_N4_Mtase"/>
    <property type="match status" value="1"/>
</dbReference>
<dbReference type="Proteomes" id="UP000676194">
    <property type="component" value="Chromosome"/>
</dbReference>
<dbReference type="RefSeq" id="WP_213494666.1">
    <property type="nucleotide sequence ID" value="NZ_CP074694.1"/>
</dbReference>
<organism evidence="4 5">
    <name type="scientific">Telmatocola sphagniphila</name>
    <dbReference type="NCBI Taxonomy" id="1123043"/>
    <lineage>
        <taxon>Bacteria</taxon>
        <taxon>Pseudomonadati</taxon>
        <taxon>Planctomycetota</taxon>
        <taxon>Planctomycetia</taxon>
        <taxon>Gemmatales</taxon>
        <taxon>Gemmataceae</taxon>
    </lineage>
</organism>
<gene>
    <name evidence="4" type="ORF">KIH39_18265</name>
</gene>
<protein>
    <recommendedName>
        <fullName evidence="3">DNA methylase N-4/N-6 domain-containing protein</fullName>
    </recommendedName>
</protein>
<evidence type="ECO:0000313" key="5">
    <source>
        <dbReference type="Proteomes" id="UP000676194"/>
    </source>
</evidence>
<evidence type="ECO:0000313" key="4">
    <source>
        <dbReference type="EMBL" id="QVL30783.1"/>
    </source>
</evidence>